<sequence>MATAKPAEEIEDIILRKIFLVSLIDSMESDSRVVYLEMTAAEILREGKDLRLSWNLMERILIDRLSGNFVAGEPPFQYLVNCYRRASEEGRKITSVEDKNIRFEMELVVKQAKKLAVSYCRIHLGIPGLFPNWDTNSSNVSPLLPLIFFGGVDCCG</sequence>
<keyword evidence="2" id="KW-1185">Reference proteome</keyword>
<comment type="caution">
    <text evidence="1">The sequence shown here is derived from an EMBL/GenBank/DDBJ whole genome shotgun (WGS) entry which is preliminary data.</text>
</comment>
<evidence type="ECO:0000313" key="1">
    <source>
        <dbReference type="EMBL" id="KAL3525884.1"/>
    </source>
</evidence>
<proteinExistence type="predicted"/>
<dbReference type="Proteomes" id="UP001630127">
    <property type="component" value="Unassembled WGS sequence"/>
</dbReference>
<protein>
    <submittedName>
        <fullName evidence="1">Uncharacterized protein</fullName>
    </submittedName>
</protein>
<evidence type="ECO:0000313" key="2">
    <source>
        <dbReference type="Proteomes" id="UP001630127"/>
    </source>
</evidence>
<name>A0ABD3A2C4_9GENT</name>
<accession>A0ABD3A2C4</accession>
<reference evidence="1 2" key="1">
    <citation type="submission" date="2024-11" db="EMBL/GenBank/DDBJ databases">
        <title>A near-complete genome assembly of Cinchona calisaya.</title>
        <authorList>
            <person name="Lian D.C."/>
            <person name="Zhao X.W."/>
            <person name="Wei L."/>
        </authorList>
    </citation>
    <scope>NUCLEOTIDE SEQUENCE [LARGE SCALE GENOMIC DNA]</scope>
    <source>
        <tissue evidence="1">Nenye</tissue>
    </source>
</reference>
<dbReference type="AlphaFoldDB" id="A0ABD3A2C4"/>
<dbReference type="PANTHER" id="PTHR13931">
    <property type="entry name" value="UBIQUITINATION FACTOR E4"/>
    <property type="match status" value="1"/>
</dbReference>
<dbReference type="EMBL" id="JBJUIK010000006">
    <property type="protein sequence ID" value="KAL3525884.1"/>
    <property type="molecule type" value="Genomic_DNA"/>
</dbReference>
<organism evidence="1 2">
    <name type="scientific">Cinchona calisaya</name>
    <dbReference type="NCBI Taxonomy" id="153742"/>
    <lineage>
        <taxon>Eukaryota</taxon>
        <taxon>Viridiplantae</taxon>
        <taxon>Streptophyta</taxon>
        <taxon>Embryophyta</taxon>
        <taxon>Tracheophyta</taxon>
        <taxon>Spermatophyta</taxon>
        <taxon>Magnoliopsida</taxon>
        <taxon>eudicotyledons</taxon>
        <taxon>Gunneridae</taxon>
        <taxon>Pentapetalae</taxon>
        <taxon>asterids</taxon>
        <taxon>lamiids</taxon>
        <taxon>Gentianales</taxon>
        <taxon>Rubiaceae</taxon>
        <taxon>Cinchonoideae</taxon>
        <taxon>Cinchoneae</taxon>
        <taxon>Cinchona</taxon>
    </lineage>
</organism>
<dbReference type="PANTHER" id="PTHR13931:SF2">
    <property type="entry name" value="UBIQUITIN CONJUGATION FACTOR E4 B"/>
    <property type="match status" value="1"/>
</dbReference>
<dbReference type="InterPro" id="IPR045132">
    <property type="entry name" value="UBE4"/>
</dbReference>
<gene>
    <name evidence="1" type="ORF">ACH5RR_014256</name>
</gene>